<dbReference type="Proteomes" id="UP000676246">
    <property type="component" value="Unassembled WGS sequence"/>
</dbReference>
<feature type="transmembrane region" description="Helical" evidence="2">
    <location>
        <begin position="70"/>
        <end position="95"/>
    </location>
</feature>
<dbReference type="Gene3D" id="1.10.287.70">
    <property type="match status" value="1"/>
</dbReference>
<dbReference type="InterPro" id="IPR013099">
    <property type="entry name" value="K_chnl_dom"/>
</dbReference>
<evidence type="ECO:0000256" key="2">
    <source>
        <dbReference type="SAM" id="Phobius"/>
    </source>
</evidence>
<dbReference type="InterPro" id="IPR050721">
    <property type="entry name" value="Trk_Ktr_HKT_K-transport"/>
</dbReference>
<dbReference type="AlphaFoldDB" id="A0A940YF43"/>
<keyword evidence="2" id="KW-0472">Membrane</keyword>
<reference evidence="4 5" key="1">
    <citation type="submission" date="2021-04" db="EMBL/GenBank/DDBJ databases">
        <title>The genome sequence of Ideonella sp. 3Y2.</title>
        <authorList>
            <person name="Liu Y."/>
        </authorList>
    </citation>
    <scope>NUCLEOTIDE SEQUENCE [LARGE SCALE GENOMIC DNA]</scope>
    <source>
        <strain evidence="4 5">3Y2</strain>
    </source>
</reference>
<dbReference type="SUPFAM" id="SSF81324">
    <property type="entry name" value="Voltage-gated potassium channels"/>
    <property type="match status" value="1"/>
</dbReference>
<accession>A0A940YF43</accession>
<proteinExistence type="predicted"/>
<sequence length="141" mass="15540">MVWTVQHLITRGGLAYMLLSALGLLLACGFGYWWLEPSTPTLADGLWLAFTTAATVGYGDIVPTTPASRIFSVFVVMLGFGMLSLITAAIATAWVETEERRLEREFLHEIRREMAAMRQEVQALREDLARARGAGDEPPPG</sequence>
<dbReference type="EMBL" id="JAGQDD010000022">
    <property type="protein sequence ID" value="MBQ0933023.1"/>
    <property type="molecule type" value="Genomic_DNA"/>
</dbReference>
<evidence type="ECO:0000259" key="3">
    <source>
        <dbReference type="Pfam" id="PF07885"/>
    </source>
</evidence>
<feature type="transmembrane region" description="Helical" evidence="2">
    <location>
        <begin position="12"/>
        <end position="35"/>
    </location>
</feature>
<keyword evidence="2" id="KW-1133">Transmembrane helix</keyword>
<evidence type="ECO:0000256" key="1">
    <source>
        <dbReference type="SAM" id="Coils"/>
    </source>
</evidence>
<organism evidence="4 5">
    <name type="scientific">Ideonella alba</name>
    <dbReference type="NCBI Taxonomy" id="2824118"/>
    <lineage>
        <taxon>Bacteria</taxon>
        <taxon>Pseudomonadati</taxon>
        <taxon>Pseudomonadota</taxon>
        <taxon>Betaproteobacteria</taxon>
        <taxon>Burkholderiales</taxon>
        <taxon>Sphaerotilaceae</taxon>
        <taxon>Ideonella</taxon>
    </lineage>
</organism>
<dbReference type="Pfam" id="PF07885">
    <property type="entry name" value="Ion_trans_2"/>
    <property type="match status" value="1"/>
</dbReference>
<gene>
    <name evidence="4" type="ORF">KAK03_21340</name>
</gene>
<keyword evidence="5" id="KW-1185">Reference proteome</keyword>
<feature type="domain" description="Potassium channel" evidence="3">
    <location>
        <begin position="24"/>
        <end position="93"/>
    </location>
</feature>
<dbReference type="PANTHER" id="PTHR43833">
    <property type="entry name" value="POTASSIUM CHANNEL PROTEIN 2-RELATED-RELATED"/>
    <property type="match status" value="1"/>
</dbReference>
<comment type="caution">
    <text evidence="4">The sequence shown here is derived from an EMBL/GenBank/DDBJ whole genome shotgun (WGS) entry which is preliminary data.</text>
</comment>
<evidence type="ECO:0000313" key="4">
    <source>
        <dbReference type="EMBL" id="MBQ0933023.1"/>
    </source>
</evidence>
<keyword evidence="2" id="KW-0812">Transmembrane</keyword>
<protein>
    <submittedName>
        <fullName evidence="4">Ion transporter</fullName>
    </submittedName>
</protein>
<name>A0A940YF43_9BURK</name>
<feature type="coiled-coil region" evidence="1">
    <location>
        <begin position="107"/>
        <end position="134"/>
    </location>
</feature>
<evidence type="ECO:0000313" key="5">
    <source>
        <dbReference type="Proteomes" id="UP000676246"/>
    </source>
</evidence>
<keyword evidence="1" id="KW-0175">Coiled coil</keyword>